<name>A0ABW3KBV9_9GAMM</name>
<evidence type="ECO:0000256" key="2">
    <source>
        <dbReference type="HAMAP-Rule" id="MF_01940"/>
    </source>
</evidence>
<dbReference type="InterPro" id="IPR009097">
    <property type="entry name" value="Cyclic_Pdiesterase"/>
</dbReference>
<dbReference type="EC" id="3.1.4.58" evidence="2"/>
<dbReference type="EMBL" id="JBHTJS010000001">
    <property type="protein sequence ID" value="MFD1006584.1"/>
    <property type="molecule type" value="Genomic_DNA"/>
</dbReference>
<comment type="similarity">
    <text evidence="2">Belongs to the 2H phosphoesterase superfamily. ThpR family.</text>
</comment>
<gene>
    <name evidence="3" type="primary">thpR</name>
    <name evidence="3" type="ORF">ACFQ1C_00150</name>
</gene>
<feature type="active site" description="Proton acceptor" evidence="2">
    <location>
        <position position="125"/>
    </location>
</feature>
<evidence type="ECO:0000256" key="1">
    <source>
        <dbReference type="ARBA" id="ARBA00022801"/>
    </source>
</evidence>
<keyword evidence="1 2" id="KW-0378">Hydrolase</keyword>
<dbReference type="InterPro" id="IPR004175">
    <property type="entry name" value="RNA_CPDase"/>
</dbReference>
<comment type="caution">
    <text evidence="3">The sequence shown here is derived from an EMBL/GenBank/DDBJ whole genome shotgun (WGS) entry which is preliminary data.</text>
</comment>
<comment type="function">
    <text evidence="2">Hydrolyzes RNA 2',3'-cyclic phosphodiester to an RNA 2'-phosphomonoester.</text>
</comment>
<dbReference type="NCBIfam" id="TIGR02258">
    <property type="entry name" value="2_5_ligase"/>
    <property type="match status" value="1"/>
</dbReference>
<dbReference type="Pfam" id="PF13563">
    <property type="entry name" value="2_5_RNA_ligase2"/>
    <property type="match status" value="1"/>
</dbReference>
<comment type="catalytic activity">
    <reaction evidence="2">
        <text>a 3'-end 2',3'-cyclophospho-ribonucleotide-RNA + H2O = a 3'-end 2'-phospho-ribonucleotide-RNA + H(+)</text>
        <dbReference type="Rhea" id="RHEA:11828"/>
        <dbReference type="Rhea" id="RHEA-COMP:10464"/>
        <dbReference type="Rhea" id="RHEA-COMP:17353"/>
        <dbReference type="ChEBI" id="CHEBI:15377"/>
        <dbReference type="ChEBI" id="CHEBI:15378"/>
        <dbReference type="ChEBI" id="CHEBI:83064"/>
        <dbReference type="ChEBI" id="CHEBI:173113"/>
        <dbReference type="EC" id="3.1.4.58"/>
    </reaction>
</comment>
<dbReference type="PANTHER" id="PTHR35561">
    <property type="entry name" value="RNA 2',3'-CYCLIC PHOSPHODIESTERASE"/>
    <property type="match status" value="1"/>
</dbReference>
<dbReference type="HAMAP" id="MF_01940">
    <property type="entry name" value="RNA_CPDase"/>
    <property type="match status" value="1"/>
</dbReference>
<feature type="short sequence motif" description="HXTX 1" evidence="2">
    <location>
        <begin position="43"/>
        <end position="46"/>
    </location>
</feature>
<protein>
    <recommendedName>
        <fullName evidence="2">RNA 2',3'-cyclic phosphodiesterase</fullName>
        <shortName evidence="2">RNA 2',3'-CPDase</shortName>
        <ecNumber evidence="2">3.1.4.58</ecNumber>
    </recommendedName>
</protein>
<evidence type="ECO:0000313" key="3">
    <source>
        <dbReference type="EMBL" id="MFD1006584.1"/>
    </source>
</evidence>
<dbReference type="Proteomes" id="UP001597048">
    <property type="component" value="Unassembled WGS sequence"/>
</dbReference>
<feature type="short sequence motif" description="HXTX 2" evidence="2">
    <location>
        <begin position="125"/>
        <end position="128"/>
    </location>
</feature>
<reference evidence="4" key="1">
    <citation type="journal article" date="2019" name="Int. J. Syst. Evol. Microbiol.">
        <title>The Global Catalogue of Microorganisms (GCM) 10K type strain sequencing project: providing services to taxonomists for standard genome sequencing and annotation.</title>
        <authorList>
            <consortium name="The Broad Institute Genomics Platform"/>
            <consortium name="The Broad Institute Genome Sequencing Center for Infectious Disease"/>
            <person name="Wu L."/>
            <person name="Ma J."/>
        </authorList>
    </citation>
    <scope>NUCLEOTIDE SEQUENCE [LARGE SCALE GENOMIC DNA]</scope>
    <source>
        <strain evidence="4">CCUG 60525</strain>
    </source>
</reference>
<keyword evidence="4" id="KW-1185">Reference proteome</keyword>
<dbReference type="PANTHER" id="PTHR35561:SF1">
    <property type="entry name" value="RNA 2',3'-CYCLIC PHOSPHODIESTERASE"/>
    <property type="match status" value="1"/>
</dbReference>
<dbReference type="SUPFAM" id="SSF55144">
    <property type="entry name" value="LigT-like"/>
    <property type="match status" value="1"/>
</dbReference>
<sequence>MPLTTDAPRLFLAFPADKLTVSLNQLQDQLALPGRRILSHQFHLTLRFLGPLTDTQSTSLLKQLPQMQLPSFELPLNQLGCFTRANVVWIGTDQVPEALMSLYQEINNRCGSLKLGPPHKAYRPHITLFRHPCLPELPAITPIIYRPTKLCLYRSMPNEQGPHYEILESWELNGKQNCQR</sequence>
<dbReference type="RefSeq" id="WP_379556510.1">
    <property type="nucleotide sequence ID" value="NZ_JBHTJS010000001.1"/>
</dbReference>
<organism evidence="3 4">
    <name type="scientific">Oceanisphaera ostreae</name>
    <dbReference type="NCBI Taxonomy" id="914151"/>
    <lineage>
        <taxon>Bacteria</taxon>
        <taxon>Pseudomonadati</taxon>
        <taxon>Pseudomonadota</taxon>
        <taxon>Gammaproteobacteria</taxon>
        <taxon>Aeromonadales</taxon>
        <taxon>Aeromonadaceae</taxon>
        <taxon>Oceanisphaera</taxon>
    </lineage>
</organism>
<evidence type="ECO:0000313" key="4">
    <source>
        <dbReference type="Proteomes" id="UP001597048"/>
    </source>
</evidence>
<proteinExistence type="inferred from homology"/>
<accession>A0ABW3KBV9</accession>
<dbReference type="Gene3D" id="3.90.1140.10">
    <property type="entry name" value="Cyclic phosphodiesterase"/>
    <property type="match status" value="1"/>
</dbReference>
<feature type="active site" description="Proton donor" evidence="2">
    <location>
        <position position="43"/>
    </location>
</feature>